<gene>
    <name evidence="1" type="ORF">D9R14_19600</name>
</gene>
<protein>
    <recommendedName>
        <fullName evidence="3">Phage tail assembly protein</fullName>
    </recommendedName>
</protein>
<reference evidence="1 2" key="1">
    <citation type="submission" date="2018-10" db="EMBL/GenBank/DDBJ databases">
        <title>Xanthobacter tagetidis genome sequencing and assembly.</title>
        <authorList>
            <person name="Maclea K.S."/>
            <person name="Goen A.E."/>
            <person name="Fatima S.A."/>
        </authorList>
    </citation>
    <scope>NUCLEOTIDE SEQUENCE [LARGE SCALE GENOMIC DNA]</scope>
    <source>
        <strain evidence="1 2">ATCC 700314</strain>
    </source>
</reference>
<evidence type="ECO:0000313" key="1">
    <source>
        <dbReference type="EMBL" id="RLP73988.1"/>
    </source>
</evidence>
<name>A0A3L7A1V5_9HYPH</name>
<evidence type="ECO:0008006" key="3">
    <source>
        <dbReference type="Google" id="ProtNLM"/>
    </source>
</evidence>
<accession>A0A3L7A1V5</accession>
<sequence length="118" mass="12253">MPNTSAPSPKRRRDGGLSLLTLRAHTPGGGDGAATAVHLRLANPINRPRFIAAITLREATLAEVGAWSAGEADEMALVCAMAGLARVEFAALSWCDAERIMKAAHFLLPDIGPAPAAA</sequence>
<dbReference type="EMBL" id="RCTF01000021">
    <property type="protein sequence ID" value="RLP73988.1"/>
    <property type="molecule type" value="Genomic_DNA"/>
</dbReference>
<proteinExistence type="predicted"/>
<dbReference type="Proteomes" id="UP000269692">
    <property type="component" value="Unassembled WGS sequence"/>
</dbReference>
<keyword evidence="2" id="KW-1185">Reference proteome</keyword>
<evidence type="ECO:0000313" key="2">
    <source>
        <dbReference type="Proteomes" id="UP000269692"/>
    </source>
</evidence>
<organism evidence="1 2">
    <name type="scientific">Xanthobacter tagetidis</name>
    <dbReference type="NCBI Taxonomy" id="60216"/>
    <lineage>
        <taxon>Bacteria</taxon>
        <taxon>Pseudomonadati</taxon>
        <taxon>Pseudomonadota</taxon>
        <taxon>Alphaproteobacteria</taxon>
        <taxon>Hyphomicrobiales</taxon>
        <taxon>Xanthobacteraceae</taxon>
        <taxon>Xanthobacter</taxon>
    </lineage>
</organism>
<dbReference type="AlphaFoldDB" id="A0A3L7A1V5"/>
<comment type="caution">
    <text evidence="1">The sequence shown here is derived from an EMBL/GenBank/DDBJ whole genome shotgun (WGS) entry which is preliminary data.</text>
</comment>
<dbReference type="RefSeq" id="WP_121625047.1">
    <property type="nucleotide sequence ID" value="NZ_JACIIW010000003.1"/>
</dbReference>